<proteinExistence type="predicted"/>
<reference evidence="1" key="1">
    <citation type="submission" date="2018-06" db="EMBL/GenBank/DDBJ databases">
        <authorList>
            <person name="Zhirakovskaya E."/>
        </authorList>
    </citation>
    <scope>NUCLEOTIDE SEQUENCE</scope>
</reference>
<evidence type="ECO:0000313" key="1">
    <source>
        <dbReference type="EMBL" id="VAW04984.1"/>
    </source>
</evidence>
<sequence>MWRCIFATIIINKILIFPSVSAEKKAWVTVESCRILTEHIPADDVSYKGGVDVRGKPVKPADLAPSPYSLLQDEVSFQLILDVAKENRAAGNPQSQLSDRPGQRGDMYMGQIVVRDGRVTLDGQPLSRENRKALYVLCQKNNKKKNNENK</sequence>
<accession>A0A3B0T820</accession>
<protein>
    <submittedName>
        <fullName evidence="1">Uncharacterized protein</fullName>
    </submittedName>
</protein>
<name>A0A3B0T820_9ZZZZ</name>
<gene>
    <name evidence="1" type="ORF">MNBD_ALPHA01-1146</name>
</gene>
<dbReference type="AlphaFoldDB" id="A0A3B0T820"/>
<dbReference type="EMBL" id="UOEJ01000201">
    <property type="protein sequence ID" value="VAW04984.1"/>
    <property type="molecule type" value="Genomic_DNA"/>
</dbReference>
<organism evidence="1">
    <name type="scientific">hydrothermal vent metagenome</name>
    <dbReference type="NCBI Taxonomy" id="652676"/>
    <lineage>
        <taxon>unclassified sequences</taxon>
        <taxon>metagenomes</taxon>
        <taxon>ecological metagenomes</taxon>
    </lineage>
</organism>